<reference evidence="5 6" key="1">
    <citation type="journal article" date="2020" name="Microb. Genom.">
        <title>Genetic diversity of clinical and environmental Mucorales isolates obtained from an investigation of mucormycosis cases among solid organ transplant recipients.</title>
        <authorList>
            <person name="Nguyen M.H."/>
            <person name="Kaul D."/>
            <person name="Muto C."/>
            <person name="Cheng S.J."/>
            <person name="Richter R.A."/>
            <person name="Bruno V.M."/>
            <person name="Liu G."/>
            <person name="Beyhan S."/>
            <person name="Sundermann A.J."/>
            <person name="Mounaud S."/>
            <person name="Pasculle A.W."/>
            <person name="Nierman W.C."/>
            <person name="Driscoll E."/>
            <person name="Cumbie R."/>
            <person name="Clancy C.J."/>
            <person name="Dupont C.L."/>
        </authorList>
    </citation>
    <scope>NUCLEOTIDE SEQUENCE [LARGE SCALE GENOMIC DNA]</scope>
    <source>
        <strain evidence="5 6">GL24</strain>
    </source>
</reference>
<evidence type="ECO:0000256" key="2">
    <source>
        <dbReference type="ARBA" id="ARBA00022598"/>
    </source>
</evidence>
<dbReference type="InterPro" id="IPR020845">
    <property type="entry name" value="AMP-binding_CS"/>
</dbReference>
<dbReference type="InterPro" id="IPR025110">
    <property type="entry name" value="AMP-bd_C"/>
</dbReference>
<dbReference type="FunFam" id="3.30.300.30:FF:000007">
    <property type="entry name" value="4-coumarate--CoA ligase 2"/>
    <property type="match status" value="1"/>
</dbReference>
<dbReference type="CDD" id="cd05911">
    <property type="entry name" value="Firefly_Luc_like"/>
    <property type="match status" value="1"/>
</dbReference>
<dbReference type="Gene3D" id="3.40.50.12780">
    <property type="entry name" value="N-terminal domain of ligase-like"/>
    <property type="match status" value="1"/>
</dbReference>
<dbReference type="InterPro" id="IPR042099">
    <property type="entry name" value="ANL_N_sf"/>
</dbReference>
<proteinExistence type="inferred from homology"/>
<dbReference type="SUPFAM" id="SSF56801">
    <property type="entry name" value="Acetyl-CoA synthetase-like"/>
    <property type="match status" value="1"/>
</dbReference>
<accession>A0A9P6Z8V5</accession>
<feature type="domain" description="AMP-dependent synthetase/ligase" evidence="3">
    <location>
        <begin position="35"/>
        <end position="393"/>
    </location>
</feature>
<sequence>MVIYKSTFPSISLPNTDIYSFITEPNEYNQTKDLKKPLYTDGETGESLTWHQIKETSDLLATGWKENVGLTRGDTVAVFAPNQLDHTILYFSLLAADCTISPGNPAYTEAEFEHQIKNCKATTLVTVPALLPILLKIWDRLGHPRSRVFLFGHQNLEGCRSFYSIQGTKPISRTVQENRADDVAFICYSSGTTGLAKGVMLTHKNFIAQTLLYMSVEQLTEREVKNECILGFLPFYHIYGLNTLILMAYYKILPVVVMSRYDIELMCRLIEKYKITTAAIVPPVAVHLAKSPVVSKYDLSSLCRVGCGAAPLSKEHVDSLNKRINAEVKQGYGMTETTSGVILQTSKHIAPGSIGALVSNTECKIVDENGKELGNDQEGELLFRGPTIMKGYLDNPKADAETFTLDGWMRTGDVGKFDSKTGQFYIVDRIKELIKYKGYQVAPAELEAILMGMDIVADCCVVGVYDESQATEIPRAYIVAQAGVERNSTTAKKVEDYVSKNVTNHKRLRGGVRFVDAIPKSPSGKILRRQVRDWVKAEQKQEVRARL</sequence>
<dbReference type="InterPro" id="IPR045851">
    <property type="entry name" value="AMP-bd_C_sf"/>
</dbReference>
<dbReference type="OMA" id="GLMQDWP"/>
<dbReference type="Pfam" id="PF00501">
    <property type="entry name" value="AMP-binding"/>
    <property type="match status" value="1"/>
</dbReference>
<keyword evidence="2" id="KW-0436">Ligase</keyword>
<dbReference type="AlphaFoldDB" id="A0A9P6Z8V5"/>
<evidence type="ECO:0000259" key="4">
    <source>
        <dbReference type="Pfam" id="PF13193"/>
    </source>
</evidence>
<gene>
    <name evidence="5" type="ORF">G6F50_003138</name>
</gene>
<organism evidence="5 6">
    <name type="scientific">Rhizopus delemar</name>
    <dbReference type="NCBI Taxonomy" id="936053"/>
    <lineage>
        <taxon>Eukaryota</taxon>
        <taxon>Fungi</taxon>
        <taxon>Fungi incertae sedis</taxon>
        <taxon>Mucoromycota</taxon>
        <taxon>Mucoromycotina</taxon>
        <taxon>Mucoromycetes</taxon>
        <taxon>Mucorales</taxon>
        <taxon>Mucorineae</taxon>
        <taxon>Rhizopodaceae</taxon>
        <taxon>Rhizopus</taxon>
    </lineage>
</organism>
<evidence type="ECO:0000313" key="6">
    <source>
        <dbReference type="Proteomes" id="UP000740926"/>
    </source>
</evidence>
<comment type="similarity">
    <text evidence="1">Belongs to the ATP-dependent AMP-binding enzyme family.</text>
</comment>
<keyword evidence="6" id="KW-1185">Reference proteome</keyword>
<dbReference type="Pfam" id="PF13193">
    <property type="entry name" value="AMP-binding_C"/>
    <property type="match status" value="1"/>
</dbReference>
<dbReference type="Proteomes" id="UP000740926">
    <property type="component" value="Unassembled WGS sequence"/>
</dbReference>
<dbReference type="Gene3D" id="3.30.300.30">
    <property type="match status" value="1"/>
</dbReference>
<feature type="domain" description="AMP-binding enzyme C-terminal" evidence="4">
    <location>
        <begin position="445"/>
        <end position="525"/>
    </location>
</feature>
<evidence type="ECO:0008006" key="7">
    <source>
        <dbReference type="Google" id="ProtNLM"/>
    </source>
</evidence>
<dbReference type="PANTHER" id="PTHR24096:SF149">
    <property type="entry name" value="AMP-BINDING DOMAIN-CONTAINING PROTEIN-RELATED"/>
    <property type="match status" value="1"/>
</dbReference>
<evidence type="ECO:0000259" key="3">
    <source>
        <dbReference type="Pfam" id="PF00501"/>
    </source>
</evidence>
<evidence type="ECO:0000313" key="5">
    <source>
        <dbReference type="EMBL" id="KAG1573118.1"/>
    </source>
</evidence>
<dbReference type="PANTHER" id="PTHR24096">
    <property type="entry name" value="LONG-CHAIN-FATTY-ACID--COA LIGASE"/>
    <property type="match status" value="1"/>
</dbReference>
<name>A0A9P6Z8V5_9FUNG</name>
<dbReference type="GO" id="GO:0016405">
    <property type="term" value="F:CoA-ligase activity"/>
    <property type="evidence" value="ECO:0007669"/>
    <property type="project" value="TreeGrafter"/>
</dbReference>
<dbReference type="InterPro" id="IPR000873">
    <property type="entry name" value="AMP-dep_synth/lig_dom"/>
</dbReference>
<dbReference type="PROSITE" id="PS00455">
    <property type="entry name" value="AMP_BINDING"/>
    <property type="match status" value="1"/>
</dbReference>
<evidence type="ECO:0000256" key="1">
    <source>
        <dbReference type="ARBA" id="ARBA00006432"/>
    </source>
</evidence>
<protein>
    <recommendedName>
        <fullName evidence="7">Acetyl-CoA synthetase-like protein</fullName>
    </recommendedName>
</protein>
<comment type="caution">
    <text evidence="5">The sequence shown here is derived from an EMBL/GenBank/DDBJ whole genome shotgun (WGS) entry which is preliminary data.</text>
</comment>
<dbReference type="EMBL" id="JAANIU010000326">
    <property type="protein sequence ID" value="KAG1573118.1"/>
    <property type="molecule type" value="Genomic_DNA"/>
</dbReference>